<evidence type="ECO:0000313" key="8">
    <source>
        <dbReference type="EMBL" id="ASU31996.1"/>
    </source>
</evidence>
<dbReference type="PROSITE" id="PS50112">
    <property type="entry name" value="PAS"/>
    <property type="match status" value="1"/>
</dbReference>
<dbReference type="InterPro" id="IPR005467">
    <property type="entry name" value="His_kinase_dom"/>
</dbReference>
<dbReference type="KEGG" id="muc:MuYL_0093"/>
<dbReference type="InterPro" id="IPR036097">
    <property type="entry name" value="HisK_dim/P_sf"/>
</dbReference>
<dbReference type="RefSeq" id="WP_094568652.1">
    <property type="nucleotide sequence ID" value="NZ_CP022743.1"/>
</dbReference>
<dbReference type="SUPFAM" id="SSF55874">
    <property type="entry name" value="ATPase domain of HSP90 chaperone/DNA topoisomerase II/histidine kinase"/>
    <property type="match status" value="1"/>
</dbReference>
<dbReference type="Proteomes" id="UP000215002">
    <property type="component" value="Chromosome"/>
</dbReference>
<dbReference type="InterPro" id="IPR035965">
    <property type="entry name" value="PAS-like_dom_sf"/>
</dbReference>
<dbReference type="SUPFAM" id="SSF47384">
    <property type="entry name" value="Homodimeric domain of signal transducing histidine kinase"/>
    <property type="match status" value="1"/>
</dbReference>
<evidence type="ECO:0000256" key="3">
    <source>
        <dbReference type="ARBA" id="ARBA00022553"/>
    </source>
</evidence>
<dbReference type="Gene3D" id="3.30.450.20">
    <property type="entry name" value="PAS domain"/>
    <property type="match status" value="1"/>
</dbReference>
<evidence type="ECO:0000259" key="7">
    <source>
        <dbReference type="PROSITE" id="PS50112"/>
    </source>
</evidence>
<keyword evidence="4" id="KW-0808">Transferase</keyword>
<accession>A0A223NQC0</accession>
<evidence type="ECO:0000256" key="2">
    <source>
        <dbReference type="ARBA" id="ARBA00012438"/>
    </source>
</evidence>
<dbReference type="Gene3D" id="3.30.565.10">
    <property type="entry name" value="Histidine kinase-like ATPase, C-terminal domain"/>
    <property type="match status" value="1"/>
</dbReference>
<keyword evidence="5" id="KW-0418">Kinase</keyword>
<dbReference type="EMBL" id="CP022743">
    <property type="protein sequence ID" value="ASU31996.1"/>
    <property type="molecule type" value="Genomic_DNA"/>
</dbReference>
<evidence type="ECO:0000256" key="4">
    <source>
        <dbReference type="ARBA" id="ARBA00022679"/>
    </source>
</evidence>
<dbReference type="PANTHER" id="PTHR43304">
    <property type="entry name" value="PHYTOCHROME-LIKE PROTEIN CPH1"/>
    <property type="match status" value="1"/>
</dbReference>
<dbReference type="PANTHER" id="PTHR43304:SF1">
    <property type="entry name" value="PAC DOMAIN-CONTAINING PROTEIN"/>
    <property type="match status" value="1"/>
</dbReference>
<dbReference type="InterPro" id="IPR052162">
    <property type="entry name" value="Sensor_kinase/Photoreceptor"/>
</dbReference>
<dbReference type="InterPro" id="IPR003594">
    <property type="entry name" value="HATPase_dom"/>
</dbReference>
<keyword evidence="3" id="KW-0597">Phosphoprotein</keyword>
<dbReference type="SMART" id="SM00091">
    <property type="entry name" value="PAS"/>
    <property type="match status" value="1"/>
</dbReference>
<dbReference type="CDD" id="cd00130">
    <property type="entry name" value="PAS"/>
    <property type="match status" value="1"/>
</dbReference>
<dbReference type="Pfam" id="PF02518">
    <property type="entry name" value="HATPase_c"/>
    <property type="match status" value="1"/>
</dbReference>
<dbReference type="SMART" id="SM00387">
    <property type="entry name" value="HATPase_c"/>
    <property type="match status" value="1"/>
</dbReference>
<feature type="domain" description="PAS" evidence="7">
    <location>
        <begin position="12"/>
        <end position="68"/>
    </location>
</feature>
<evidence type="ECO:0000259" key="6">
    <source>
        <dbReference type="PROSITE" id="PS50109"/>
    </source>
</evidence>
<keyword evidence="9" id="KW-1185">Reference proteome</keyword>
<protein>
    <recommendedName>
        <fullName evidence="2">histidine kinase</fullName>
        <ecNumber evidence="2">2.7.13.3</ecNumber>
    </recommendedName>
</protein>
<gene>
    <name evidence="8" type="ORF">MuYL_0093</name>
</gene>
<dbReference type="InterPro" id="IPR013655">
    <property type="entry name" value="PAS_fold_3"/>
</dbReference>
<dbReference type="NCBIfam" id="TIGR00229">
    <property type="entry name" value="sensory_box"/>
    <property type="match status" value="1"/>
</dbReference>
<dbReference type="EC" id="2.7.13.3" evidence="2"/>
<name>A0A223NQC0_9SPHI</name>
<dbReference type="InterPro" id="IPR000014">
    <property type="entry name" value="PAS"/>
</dbReference>
<dbReference type="Gene3D" id="1.10.287.130">
    <property type="match status" value="1"/>
</dbReference>
<dbReference type="OrthoDB" id="1522284at2"/>
<dbReference type="Pfam" id="PF08447">
    <property type="entry name" value="PAS_3"/>
    <property type="match status" value="1"/>
</dbReference>
<reference evidence="8 9" key="1">
    <citation type="submission" date="2017-08" db="EMBL/GenBank/DDBJ databases">
        <title>Complete genome sequence of Mucilaginibacter sp. strain BJC16-A31.</title>
        <authorList>
            <consortium name="Henan University of Science and Technology"/>
            <person name="You X."/>
        </authorList>
    </citation>
    <scope>NUCLEOTIDE SEQUENCE [LARGE SCALE GENOMIC DNA]</scope>
    <source>
        <strain evidence="8 9">BJC16-A31</strain>
    </source>
</reference>
<dbReference type="InterPro" id="IPR036890">
    <property type="entry name" value="HATPase_C_sf"/>
</dbReference>
<feature type="domain" description="Histidine kinase" evidence="6">
    <location>
        <begin position="151"/>
        <end position="363"/>
    </location>
</feature>
<dbReference type="AlphaFoldDB" id="A0A223NQC0"/>
<dbReference type="PROSITE" id="PS50109">
    <property type="entry name" value="HIS_KIN"/>
    <property type="match status" value="1"/>
</dbReference>
<dbReference type="CDD" id="cd00082">
    <property type="entry name" value="HisKA"/>
    <property type="match status" value="1"/>
</dbReference>
<evidence type="ECO:0000256" key="5">
    <source>
        <dbReference type="ARBA" id="ARBA00022777"/>
    </source>
</evidence>
<sequence length="363" mass="41136">MAAKGNKQNSKNTFNLELFFDMSPDLLCIAGYDGYFKRINPTVSKVLEYTNEELLAKPIHEFIYHEDKHLTAGHRENLLNDVPLLNFENRYVTKSGGIVWLHWTSMPIESEKVVFAIARNVTHKKRIEDDRNLLLTNLTELNNDLKQLAYMTSHDLRAPVSNLISVFSLLDVSKIEDQETLEFIEMMRTTTDSLKVTLNNFVDNLIEKNNLGVTVAEISFNECLTSALQPLQSLVKNSRAVLRVDFSAAEKVEFNKGYLESIFLNLISNSIKYSKPDSFPNISICTKRVNGRTRLIFSDGGMGFDMEKAKGKIFGFNQKFHEHTDSKGIGLYLVYNHVTSLGGQIAVESRINEGAKFTISFNG</sequence>
<evidence type="ECO:0000256" key="1">
    <source>
        <dbReference type="ARBA" id="ARBA00000085"/>
    </source>
</evidence>
<organism evidence="8 9">
    <name type="scientific">Mucilaginibacter xinganensis</name>
    <dbReference type="NCBI Taxonomy" id="1234841"/>
    <lineage>
        <taxon>Bacteria</taxon>
        <taxon>Pseudomonadati</taxon>
        <taxon>Bacteroidota</taxon>
        <taxon>Sphingobacteriia</taxon>
        <taxon>Sphingobacteriales</taxon>
        <taxon>Sphingobacteriaceae</taxon>
        <taxon>Mucilaginibacter</taxon>
    </lineage>
</organism>
<comment type="catalytic activity">
    <reaction evidence="1">
        <text>ATP + protein L-histidine = ADP + protein N-phospho-L-histidine.</text>
        <dbReference type="EC" id="2.7.13.3"/>
    </reaction>
</comment>
<dbReference type="InterPro" id="IPR003661">
    <property type="entry name" value="HisK_dim/P_dom"/>
</dbReference>
<proteinExistence type="predicted"/>
<evidence type="ECO:0000313" key="9">
    <source>
        <dbReference type="Proteomes" id="UP000215002"/>
    </source>
</evidence>
<dbReference type="SUPFAM" id="SSF55785">
    <property type="entry name" value="PYP-like sensor domain (PAS domain)"/>
    <property type="match status" value="1"/>
</dbReference>
<dbReference type="GO" id="GO:0000155">
    <property type="term" value="F:phosphorelay sensor kinase activity"/>
    <property type="evidence" value="ECO:0007669"/>
    <property type="project" value="InterPro"/>
</dbReference>